<name>V9D719_9EURO</name>
<dbReference type="Pfam" id="PF04082">
    <property type="entry name" value="Fungal_trans"/>
    <property type="match status" value="1"/>
</dbReference>
<sequence length="562" mass="63766">MADSDGNFHRHDAEIDRELAPVPVTASRDRLPSFFKPLPTTLLPEDLDFLQHKGVFDIPSAECCNEVSRSYFHFVYPLLPLLDIDTFTVPILENDAKDKLSLLLFYAVMCAGAGHVDMAVLKTAGFDSRKTARSAFFERARLLYDFDCEPDRISLIQSFLLMTYWYGGRETHKDRTFWIRMAVTLAQDLGLDMKLDCCETKRQRMLKRLWWCCFMRDQFMALMMWTPPQLGARHRYLPMLELSDFELQEGSAAAIDGRHGWEFLYNSTSRTHLAILCIAKAKLCVCINQILQARYTTLRYENCDKMTTILVPTHSPSSLFEILELDRQLREWHYDISGNGGFDLWDPANTGALDAIDMHRAHLKLLFLSVLIALHRPQALDTTPSLSPTYRQLSRGKLHDAADEIAHIAISIKNLHLGTHLNPKGLNLLLPIMLAHLQDVQPLVEHRRHSRQEKYHDSMQMLDAIGDLGDSEVFLPSKLETSFLKFNILPSHEYKIPASVDIQGANYNSLRITPAGIVSTLSQLGTITQTELDMLAGMGADGKHKPHATNSEDATRVSPTLT</sequence>
<dbReference type="GeneID" id="19984994"/>
<dbReference type="RefSeq" id="XP_008729043.1">
    <property type="nucleotide sequence ID" value="XM_008730821.1"/>
</dbReference>
<proteinExistence type="predicted"/>
<evidence type="ECO:0000313" key="4">
    <source>
        <dbReference type="EMBL" id="ETI22426.1"/>
    </source>
</evidence>
<dbReference type="GO" id="GO:0008270">
    <property type="term" value="F:zinc ion binding"/>
    <property type="evidence" value="ECO:0007669"/>
    <property type="project" value="InterPro"/>
</dbReference>
<reference evidence="4 5" key="1">
    <citation type="submission" date="2013-03" db="EMBL/GenBank/DDBJ databases">
        <title>The Genome Sequence of Cladophialophora carrionii CBS 160.54.</title>
        <authorList>
            <consortium name="The Broad Institute Genomics Platform"/>
            <person name="Cuomo C."/>
            <person name="de Hoog S."/>
            <person name="Gorbushina A."/>
            <person name="Walker B."/>
            <person name="Young S.K."/>
            <person name="Zeng Q."/>
            <person name="Gargeya S."/>
            <person name="Fitzgerald M."/>
            <person name="Haas B."/>
            <person name="Abouelleil A."/>
            <person name="Allen A.W."/>
            <person name="Alvarado L."/>
            <person name="Arachchi H.M."/>
            <person name="Berlin A.M."/>
            <person name="Chapman S.B."/>
            <person name="Gainer-Dewar J."/>
            <person name="Goldberg J."/>
            <person name="Griggs A."/>
            <person name="Gujja S."/>
            <person name="Hansen M."/>
            <person name="Howarth C."/>
            <person name="Imamovic A."/>
            <person name="Ireland A."/>
            <person name="Larimer J."/>
            <person name="McCowan C."/>
            <person name="Murphy C."/>
            <person name="Pearson M."/>
            <person name="Poon T.W."/>
            <person name="Priest M."/>
            <person name="Roberts A."/>
            <person name="Saif S."/>
            <person name="Shea T."/>
            <person name="Sisk P."/>
            <person name="Sykes S."/>
            <person name="Wortman J."/>
            <person name="Nusbaum C."/>
            <person name="Birren B."/>
        </authorList>
    </citation>
    <scope>NUCLEOTIDE SEQUENCE [LARGE SCALE GENOMIC DNA]</scope>
    <source>
        <strain evidence="4 5">CBS 160.54</strain>
    </source>
</reference>
<dbReference type="HOGENOM" id="CLU_006329_2_2_1"/>
<dbReference type="GO" id="GO:0003677">
    <property type="term" value="F:DNA binding"/>
    <property type="evidence" value="ECO:0007669"/>
    <property type="project" value="InterPro"/>
</dbReference>
<dbReference type="PANTHER" id="PTHR47425:SF3">
    <property type="entry name" value="ZN(II)2CYS6 TRANSCRIPTION FACTOR (EUROFUNG)"/>
    <property type="match status" value="1"/>
</dbReference>
<dbReference type="InterPro" id="IPR052761">
    <property type="entry name" value="Fungal_Detox/Toxin_TFs"/>
</dbReference>
<dbReference type="GO" id="GO:0006351">
    <property type="term" value="P:DNA-templated transcription"/>
    <property type="evidence" value="ECO:0007669"/>
    <property type="project" value="InterPro"/>
</dbReference>
<evidence type="ECO:0000256" key="2">
    <source>
        <dbReference type="SAM" id="MobiDB-lite"/>
    </source>
</evidence>
<dbReference type="Proteomes" id="UP000030678">
    <property type="component" value="Unassembled WGS sequence"/>
</dbReference>
<protein>
    <recommendedName>
        <fullName evidence="3">Xylanolytic transcriptional activator regulatory domain-containing protein</fullName>
    </recommendedName>
</protein>
<dbReference type="OrthoDB" id="4114053at2759"/>
<accession>V9D719</accession>
<evidence type="ECO:0000259" key="3">
    <source>
        <dbReference type="Pfam" id="PF04082"/>
    </source>
</evidence>
<feature type="compositionally biased region" description="Polar residues" evidence="2">
    <location>
        <begin position="548"/>
        <end position="562"/>
    </location>
</feature>
<dbReference type="CDD" id="cd12148">
    <property type="entry name" value="fungal_TF_MHR"/>
    <property type="match status" value="1"/>
</dbReference>
<dbReference type="VEuPathDB" id="FungiDB:G647_06501"/>
<gene>
    <name evidence="4" type="ORF">G647_06501</name>
</gene>
<feature type="region of interest" description="Disordered" evidence="2">
    <location>
        <begin position="539"/>
        <end position="562"/>
    </location>
</feature>
<evidence type="ECO:0000256" key="1">
    <source>
        <dbReference type="ARBA" id="ARBA00023242"/>
    </source>
</evidence>
<feature type="domain" description="Xylanolytic transcriptional activator regulatory" evidence="3">
    <location>
        <begin position="70"/>
        <end position="333"/>
    </location>
</feature>
<dbReference type="EMBL" id="KB822706">
    <property type="protein sequence ID" value="ETI22426.1"/>
    <property type="molecule type" value="Genomic_DNA"/>
</dbReference>
<dbReference type="AlphaFoldDB" id="V9D719"/>
<dbReference type="PANTHER" id="PTHR47425">
    <property type="entry name" value="FARB-RELATED"/>
    <property type="match status" value="1"/>
</dbReference>
<keyword evidence="1" id="KW-0539">Nucleus</keyword>
<dbReference type="InterPro" id="IPR007219">
    <property type="entry name" value="XnlR_reg_dom"/>
</dbReference>
<organism evidence="4 5">
    <name type="scientific">Cladophialophora carrionii CBS 160.54</name>
    <dbReference type="NCBI Taxonomy" id="1279043"/>
    <lineage>
        <taxon>Eukaryota</taxon>
        <taxon>Fungi</taxon>
        <taxon>Dikarya</taxon>
        <taxon>Ascomycota</taxon>
        <taxon>Pezizomycotina</taxon>
        <taxon>Eurotiomycetes</taxon>
        <taxon>Chaetothyriomycetidae</taxon>
        <taxon>Chaetothyriales</taxon>
        <taxon>Herpotrichiellaceae</taxon>
        <taxon>Cladophialophora</taxon>
    </lineage>
</organism>
<evidence type="ECO:0000313" key="5">
    <source>
        <dbReference type="Proteomes" id="UP000030678"/>
    </source>
</evidence>